<dbReference type="Proteomes" id="UP000821865">
    <property type="component" value="Chromosome 1"/>
</dbReference>
<sequence>MGVRTSERRSFKPARGVTRNMCLAAVVRSLRTSHKDMRQFWFEIIDAPATRSPRLSCRPLPNSSNVPPPQPPVPLPSHPDSDKWRARLLRHPALLFGAAAPFLGSAECALVLCWSAAVVAALPRTVEVAKFASPYTRDALCAFRALSPGRTHGHEAALKEERVSHASRVGGVAILVLHGAPASKCARRRCQRGAAVLAWAPRFKKSYLQAKSSQTFENSAIRRSELDYVRRDQDPGSYKEAPKNSDPAPEAQQHSTRRPPPLPQQHLKVILRPREGLVFSKWPTPVIARAVLTDGGYPRTTPTQNLIVRIESKQNIAVVSTSSEDMAARIRDINTVHLGAKECALATYIAPPANSARGVAHGIPQGTKDAELMRGLYAHKRQILQARMLGPCATALITFEGRTVPRCITFDGGELRCLPYRHTVKVCNACHQMGHRTDVCRHPDKPTSKRCGAAEPSDGHDCELKCSLCDGDHATASKECPKRLLQAPRSSHRPRKEQAHKDNTTTEQPSKRRRQRSRSRTRSRSRPRAASIDRNNEAGADPDPRADPGPRAEPGPAVGRKL</sequence>
<protein>
    <submittedName>
        <fullName evidence="1">Uncharacterized protein</fullName>
    </submittedName>
</protein>
<reference evidence="1" key="1">
    <citation type="submission" date="2020-05" db="EMBL/GenBank/DDBJ databases">
        <title>Large-scale comparative analyses of tick genomes elucidate their genetic diversity and vector capacities.</title>
        <authorList>
            <person name="Jia N."/>
            <person name="Wang J."/>
            <person name="Shi W."/>
            <person name="Du L."/>
            <person name="Sun Y."/>
            <person name="Zhan W."/>
            <person name="Jiang J."/>
            <person name="Wang Q."/>
            <person name="Zhang B."/>
            <person name="Ji P."/>
            <person name="Sakyi L.B."/>
            <person name="Cui X."/>
            <person name="Yuan T."/>
            <person name="Jiang B."/>
            <person name="Yang W."/>
            <person name="Lam T.T.-Y."/>
            <person name="Chang Q."/>
            <person name="Ding S."/>
            <person name="Wang X."/>
            <person name="Zhu J."/>
            <person name="Ruan X."/>
            <person name="Zhao L."/>
            <person name="Wei J."/>
            <person name="Que T."/>
            <person name="Du C."/>
            <person name="Cheng J."/>
            <person name="Dai P."/>
            <person name="Han X."/>
            <person name="Huang E."/>
            <person name="Gao Y."/>
            <person name="Liu J."/>
            <person name="Shao H."/>
            <person name="Ye R."/>
            <person name="Li L."/>
            <person name="Wei W."/>
            <person name="Wang X."/>
            <person name="Wang C."/>
            <person name="Yang T."/>
            <person name="Huo Q."/>
            <person name="Li W."/>
            <person name="Guo W."/>
            <person name="Chen H."/>
            <person name="Zhou L."/>
            <person name="Ni X."/>
            <person name="Tian J."/>
            <person name="Zhou Y."/>
            <person name="Sheng Y."/>
            <person name="Liu T."/>
            <person name="Pan Y."/>
            <person name="Xia L."/>
            <person name="Li J."/>
            <person name="Zhao F."/>
            <person name="Cao W."/>
        </authorList>
    </citation>
    <scope>NUCLEOTIDE SEQUENCE</scope>
    <source>
        <strain evidence="1">Dsil-2018</strain>
    </source>
</reference>
<evidence type="ECO:0000313" key="1">
    <source>
        <dbReference type="EMBL" id="KAH7980139.1"/>
    </source>
</evidence>
<organism evidence="1 2">
    <name type="scientific">Dermacentor silvarum</name>
    <name type="common">Tick</name>
    <dbReference type="NCBI Taxonomy" id="543639"/>
    <lineage>
        <taxon>Eukaryota</taxon>
        <taxon>Metazoa</taxon>
        <taxon>Ecdysozoa</taxon>
        <taxon>Arthropoda</taxon>
        <taxon>Chelicerata</taxon>
        <taxon>Arachnida</taxon>
        <taxon>Acari</taxon>
        <taxon>Parasitiformes</taxon>
        <taxon>Ixodida</taxon>
        <taxon>Ixodoidea</taxon>
        <taxon>Ixodidae</taxon>
        <taxon>Rhipicephalinae</taxon>
        <taxon>Dermacentor</taxon>
    </lineage>
</organism>
<keyword evidence="2" id="KW-1185">Reference proteome</keyword>
<comment type="caution">
    <text evidence="1">The sequence shown here is derived from an EMBL/GenBank/DDBJ whole genome shotgun (WGS) entry which is preliminary data.</text>
</comment>
<name>A0ACB8E0N0_DERSI</name>
<gene>
    <name evidence="1" type="ORF">HPB49_013300</name>
</gene>
<accession>A0ACB8E0N0</accession>
<evidence type="ECO:0000313" key="2">
    <source>
        <dbReference type="Proteomes" id="UP000821865"/>
    </source>
</evidence>
<dbReference type="EMBL" id="CM023470">
    <property type="protein sequence ID" value="KAH7980139.1"/>
    <property type="molecule type" value="Genomic_DNA"/>
</dbReference>
<proteinExistence type="predicted"/>